<dbReference type="InterPro" id="IPR044278">
    <property type="entry name" value="BHLH95-like"/>
</dbReference>
<dbReference type="Proteomes" id="UP000825935">
    <property type="component" value="Chromosome 27"/>
</dbReference>
<accession>A0A8T2REQ7</accession>
<dbReference type="InterPro" id="IPR011598">
    <property type="entry name" value="bHLH_dom"/>
</dbReference>
<evidence type="ECO:0000256" key="2">
    <source>
        <dbReference type="ARBA" id="ARBA00023163"/>
    </source>
</evidence>
<dbReference type="PROSITE" id="PS50888">
    <property type="entry name" value="BHLH"/>
    <property type="match status" value="1"/>
</dbReference>
<organism evidence="5 6">
    <name type="scientific">Ceratopteris richardii</name>
    <name type="common">Triangle waterfern</name>
    <dbReference type="NCBI Taxonomy" id="49495"/>
    <lineage>
        <taxon>Eukaryota</taxon>
        <taxon>Viridiplantae</taxon>
        <taxon>Streptophyta</taxon>
        <taxon>Embryophyta</taxon>
        <taxon>Tracheophyta</taxon>
        <taxon>Polypodiopsida</taxon>
        <taxon>Polypodiidae</taxon>
        <taxon>Polypodiales</taxon>
        <taxon>Pteridineae</taxon>
        <taxon>Pteridaceae</taxon>
        <taxon>Parkerioideae</taxon>
        <taxon>Ceratopteris</taxon>
    </lineage>
</organism>
<dbReference type="GO" id="GO:0003700">
    <property type="term" value="F:DNA-binding transcription factor activity"/>
    <property type="evidence" value="ECO:0007669"/>
    <property type="project" value="InterPro"/>
</dbReference>
<dbReference type="PANTHER" id="PTHR46772:SF8">
    <property type="entry name" value="TRANSCRIPTION FACTOR BHLH95"/>
    <property type="match status" value="1"/>
</dbReference>
<feature type="region of interest" description="Disordered" evidence="3">
    <location>
        <begin position="93"/>
        <end position="146"/>
    </location>
</feature>
<dbReference type="OrthoDB" id="6106870at2759"/>
<comment type="caution">
    <text evidence="5">The sequence shown here is derived from an EMBL/GenBank/DDBJ whole genome shotgun (WGS) entry which is preliminary data.</text>
</comment>
<keyword evidence="6" id="KW-1185">Reference proteome</keyword>
<protein>
    <recommendedName>
        <fullName evidence="4">BHLH domain-containing protein</fullName>
    </recommendedName>
</protein>
<dbReference type="Gene3D" id="4.10.280.10">
    <property type="entry name" value="Helix-loop-helix DNA-binding domain"/>
    <property type="match status" value="1"/>
</dbReference>
<proteinExistence type="predicted"/>
<dbReference type="SMART" id="SM00353">
    <property type="entry name" value="HLH"/>
    <property type="match status" value="1"/>
</dbReference>
<keyword evidence="1" id="KW-0805">Transcription regulation</keyword>
<feature type="domain" description="BHLH" evidence="4">
    <location>
        <begin position="264"/>
        <end position="314"/>
    </location>
</feature>
<feature type="region of interest" description="Disordered" evidence="3">
    <location>
        <begin position="333"/>
        <end position="353"/>
    </location>
</feature>
<evidence type="ECO:0000259" key="4">
    <source>
        <dbReference type="PROSITE" id="PS50888"/>
    </source>
</evidence>
<dbReference type="InterPro" id="IPR036638">
    <property type="entry name" value="HLH_DNA-bd_sf"/>
</dbReference>
<evidence type="ECO:0000313" key="5">
    <source>
        <dbReference type="EMBL" id="KAH7294440.1"/>
    </source>
</evidence>
<evidence type="ECO:0000256" key="3">
    <source>
        <dbReference type="SAM" id="MobiDB-lite"/>
    </source>
</evidence>
<gene>
    <name evidence="5" type="ORF">KP509_27G000700</name>
</gene>
<dbReference type="Pfam" id="PF00010">
    <property type="entry name" value="HLH"/>
    <property type="match status" value="1"/>
</dbReference>
<evidence type="ECO:0000256" key="1">
    <source>
        <dbReference type="ARBA" id="ARBA00023015"/>
    </source>
</evidence>
<evidence type="ECO:0000313" key="6">
    <source>
        <dbReference type="Proteomes" id="UP000825935"/>
    </source>
</evidence>
<dbReference type="SUPFAM" id="SSF47459">
    <property type="entry name" value="HLH, helix-loop-helix DNA-binding domain"/>
    <property type="match status" value="1"/>
</dbReference>
<reference evidence="5 6" key="1">
    <citation type="submission" date="2021-08" db="EMBL/GenBank/DDBJ databases">
        <title>WGS assembly of Ceratopteris richardii.</title>
        <authorList>
            <person name="Marchant D.B."/>
            <person name="Chen G."/>
            <person name="Jenkins J."/>
            <person name="Shu S."/>
            <person name="Leebens-Mack J."/>
            <person name="Grimwood J."/>
            <person name="Schmutz J."/>
            <person name="Soltis P."/>
            <person name="Soltis D."/>
            <person name="Chen Z.-H."/>
        </authorList>
    </citation>
    <scope>NUCLEOTIDE SEQUENCE [LARGE SCALE GENOMIC DNA]</scope>
    <source>
        <strain evidence="5">Whitten #5841</strain>
        <tissue evidence="5">Leaf</tissue>
    </source>
</reference>
<dbReference type="AlphaFoldDB" id="A0A8T2REQ7"/>
<feature type="compositionally biased region" description="Polar residues" evidence="3">
    <location>
        <begin position="93"/>
        <end position="103"/>
    </location>
</feature>
<sequence length="457" mass="50248">MGQLRDWWPSEDALLKRSSAVPPNAGLAQPSHPLHLLEAAAALNEDAGNGMHGKQSLPFASSPASQMCTRAPIKLLNSEDHKQELLRNLLNSKSANPSQQGQGFSPGLSPQDAPLVNPRSPGSFSNLLQQQVHSKPTSSSSHQEDVALSLHRQGISSPSAFTSPIYHSVDDSLRLERTAVNNVQEKQQRIVNRKESLVPEKVIQQPLTRKEAAVTPGSEQNMNGYQRTNILENSGSSHSAEKNSGKVRSLHEVQDHPINKELLSRREIHIFSERQRRKGMTHLYTTLLSLLPDAKPKTDRCKVLTDAMEYIQTLRDQVEALGSQKAELMASLGENEGDPHSTDYMSGPDGDAANSSTITGVSEEVKEEILSSADVAVRFCGREAFITLNSCKTKGVWSGILQILHEQEMEIFNVTLSSGNEMDHHCIHAKIPKTCNVRSQEVQKLLQDLIVSHATVD</sequence>
<keyword evidence="2" id="KW-0804">Transcription</keyword>
<feature type="compositionally biased region" description="Polar residues" evidence="3">
    <location>
        <begin position="120"/>
        <end position="141"/>
    </location>
</feature>
<dbReference type="GO" id="GO:0046983">
    <property type="term" value="F:protein dimerization activity"/>
    <property type="evidence" value="ECO:0007669"/>
    <property type="project" value="InterPro"/>
</dbReference>
<dbReference type="PANTHER" id="PTHR46772">
    <property type="entry name" value="BHLH DOMAIN-CONTAINING PROTEIN"/>
    <property type="match status" value="1"/>
</dbReference>
<name>A0A8T2REQ7_CERRI</name>
<dbReference type="EMBL" id="CM035432">
    <property type="protein sequence ID" value="KAH7294440.1"/>
    <property type="molecule type" value="Genomic_DNA"/>
</dbReference>